<name>A0A443N3V4_9MAGN</name>
<proteinExistence type="predicted"/>
<accession>A0A443N3V4</accession>
<sequence>MVWIKLHPTSPWAGPLPFKANIDSFTAVFISQFANQEVGHMRLVFYDIRCSISFLCEGSFFCLDCVLSFKNFGWL</sequence>
<protein>
    <submittedName>
        <fullName evidence="1">Uncharacterized protein</fullName>
    </submittedName>
</protein>
<keyword evidence="2" id="KW-1185">Reference proteome</keyword>
<gene>
    <name evidence="1" type="ORF">CKAN_00142600</name>
</gene>
<evidence type="ECO:0000313" key="1">
    <source>
        <dbReference type="EMBL" id="RWR73170.1"/>
    </source>
</evidence>
<organism evidence="1 2">
    <name type="scientific">Cinnamomum micranthum f. kanehirae</name>
    <dbReference type="NCBI Taxonomy" id="337451"/>
    <lineage>
        <taxon>Eukaryota</taxon>
        <taxon>Viridiplantae</taxon>
        <taxon>Streptophyta</taxon>
        <taxon>Embryophyta</taxon>
        <taxon>Tracheophyta</taxon>
        <taxon>Spermatophyta</taxon>
        <taxon>Magnoliopsida</taxon>
        <taxon>Magnoliidae</taxon>
        <taxon>Laurales</taxon>
        <taxon>Lauraceae</taxon>
        <taxon>Cinnamomum</taxon>
    </lineage>
</organism>
<dbReference type="AlphaFoldDB" id="A0A443N3V4"/>
<reference evidence="1 2" key="1">
    <citation type="journal article" date="2019" name="Nat. Plants">
        <title>Stout camphor tree genome fills gaps in understanding of flowering plant genome evolution.</title>
        <authorList>
            <person name="Chaw S.M."/>
            <person name="Liu Y.C."/>
            <person name="Wu Y.W."/>
            <person name="Wang H.Y."/>
            <person name="Lin C.I."/>
            <person name="Wu C.S."/>
            <person name="Ke H.M."/>
            <person name="Chang L.Y."/>
            <person name="Hsu C.Y."/>
            <person name="Yang H.T."/>
            <person name="Sudianto E."/>
            <person name="Hsu M.H."/>
            <person name="Wu K.P."/>
            <person name="Wang L.N."/>
            <person name="Leebens-Mack J.H."/>
            <person name="Tsai I.J."/>
        </authorList>
    </citation>
    <scope>NUCLEOTIDE SEQUENCE [LARGE SCALE GENOMIC DNA]</scope>
    <source>
        <strain evidence="2">cv. Chaw 1501</strain>
        <tissue evidence="1">Young leaves</tissue>
    </source>
</reference>
<comment type="caution">
    <text evidence="1">The sequence shown here is derived from an EMBL/GenBank/DDBJ whole genome shotgun (WGS) entry which is preliminary data.</text>
</comment>
<dbReference type="Proteomes" id="UP000283530">
    <property type="component" value="Unassembled WGS sequence"/>
</dbReference>
<evidence type="ECO:0000313" key="2">
    <source>
        <dbReference type="Proteomes" id="UP000283530"/>
    </source>
</evidence>
<dbReference type="EMBL" id="QPKB01000001">
    <property type="protein sequence ID" value="RWR73170.1"/>
    <property type="molecule type" value="Genomic_DNA"/>
</dbReference>